<name>A0A172TV98_9BACT</name>
<dbReference type="AlphaFoldDB" id="A0A172TV98"/>
<proteinExistence type="predicted"/>
<dbReference type="OrthoDB" id="676776at2"/>
<protein>
    <submittedName>
        <fullName evidence="1">Uncharacterized protein</fullName>
    </submittedName>
</protein>
<dbReference type="KEGG" id="fla:SY85_10820"/>
<evidence type="ECO:0000313" key="2">
    <source>
        <dbReference type="Proteomes" id="UP000077177"/>
    </source>
</evidence>
<dbReference type="Proteomes" id="UP000077177">
    <property type="component" value="Chromosome"/>
</dbReference>
<dbReference type="RefSeq" id="WP_066404385.1">
    <property type="nucleotide sequence ID" value="NZ_CP011390.1"/>
</dbReference>
<reference evidence="2" key="1">
    <citation type="submission" date="2015-01" db="EMBL/GenBank/DDBJ databases">
        <title>Flavisolibacter sp./LCS9/ whole genome sequencing.</title>
        <authorList>
            <person name="Kim M.K."/>
            <person name="Srinivasan S."/>
            <person name="Lee J.-J."/>
        </authorList>
    </citation>
    <scope>NUCLEOTIDE SEQUENCE [LARGE SCALE GENOMIC DNA]</scope>
    <source>
        <strain evidence="2">LCS9</strain>
    </source>
</reference>
<reference evidence="1 2" key="2">
    <citation type="journal article" date="2016" name="Int. J. Syst. Evol. Microbiol.">
        <title>Flavisolibacter tropicus sp. nov., isolated from tropical soil.</title>
        <authorList>
            <person name="Lee J.J."/>
            <person name="Kang M.S."/>
            <person name="Kim G.S."/>
            <person name="Lee C.S."/>
            <person name="Lim S."/>
            <person name="Lee J."/>
            <person name="Roh S.H."/>
            <person name="Kang H."/>
            <person name="Ha J.M."/>
            <person name="Bae S."/>
            <person name="Jung H.Y."/>
            <person name="Kim M.K."/>
        </authorList>
    </citation>
    <scope>NUCLEOTIDE SEQUENCE [LARGE SCALE GENOMIC DNA]</scope>
    <source>
        <strain evidence="1 2">LCS9</strain>
    </source>
</reference>
<dbReference type="STRING" id="1492898.SY85_10820"/>
<organism evidence="1 2">
    <name type="scientific">Flavisolibacter tropicus</name>
    <dbReference type="NCBI Taxonomy" id="1492898"/>
    <lineage>
        <taxon>Bacteria</taxon>
        <taxon>Pseudomonadati</taxon>
        <taxon>Bacteroidota</taxon>
        <taxon>Chitinophagia</taxon>
        <taxon>Chitinophagales</taxon>
        <taxon>Chitinophagaceae</taxon>
        <taxon>Flavisolibacter</taxon>
    </lineage>
</organism>
<accession>A0A172TV98</accession>
<gene>
    <name evidence="1" type="ORF">SY85_10820</name>
</gene>
<keyword evidence="2" id="KW-1185">Reference proteome</keyword>
<sequence length="100" mass="11190">MTKVTEVNLDEETIRQVGLQQTDKPINAQIAPDARVFSYPFLEEVYIMESDLYGNTMPKGSCFLAFNGKHGLIGKHLKVETLKNASVEEIKKMIEANSEG</sequence>
<dbReference type="EMBL" id="CP011390">
    <property type="protein sequence ID" value="ANE50922.1"/>
    <property type="molecule type" value="Genomic_DNA"/>
</dbReference>
<evidence type="ECO:0000313" key="1">
    <source>
        <dbReference type="EMBL" id="ANE50922.1"/>
    </source>
</evidence>